<protein>
    <submittedName>
        <fullName evidence="1">Uncharacterized protein</fullName>
    </submittedName>
</protein>
<dbReference type="SUPFAM" id="SSF52047">
    <property type="entry name" value="RNI-like"/>
    <property type="match status" value="1"/>
</dbReference>
<sequence>MVAGVLLSNLWNLKEIDLWGSMHLTDIPDLSKATKLVLVNLGFCRRISCLSRTSTILKIASLDNCKNLVSLPSFHLPWIGECRLSHFVGDRDVSTLLQQLLGPNLYDRDSKYFVFPGNHVIDECEFQTIGPSMIIPASCLNISYLCGFIYCIIFPKKFPRILCRGIYSTLDEVGMSVPIYEDDTQLWHTRSPPVRRSPLEFERSDHVIFGYHDLIKFDGMTVPRARPSPTLTAAHCGQRDGRGEAAAAADVIEHLEPDGVGAGGGGFGPLPCALPPPPPSTISATAASLRALCHARHLPSHPLPTICLCRLPSHPLPPICLRRLP</sequence>
<dbReference type="Gene3D" id="3.80.10.10">
    <property type="entry name" value="Ribonuclease Inhibitor"/>
    <property type="match status" value="1"/>
</dbReference>
<evidence type="ECO:0000313" key="2">
    <source>
        <dbReference type="Proteomes" id="UP001603857"/>
    </source>
</evidence>
<dbReference type="InterPro" id="IPR032675">
    <property type="entry name" value="LRR_dom_sf"/>
</dbReference>
<name>A0ABD1N085_9FABA</name>
<organism evidence="1 2">
    <name type="scientific">Flemingia macrophylla</name>
    <dbReference type="NCBI Taxonomy" id="520843"/>
    <lineage>
        <taxon>Eukaryota</taxon>
        <taxon>Viridiplantae</taxon>
        <taxon>Streptophyta</taxon>
        <taxon>Embryophyta</taxon>
        <taxon>Tracheophyta</taxon>
        <taxon>Spermatophyta</taxon>
        <taxon>Magnoliopsida</taxon>
        <taxon>eudicotyledons</taxon>
        <taxon>Gunneridae</taxon>
        <taxon>Pentapetalae</taxon>
        <taxon>rosids</taxon>
        <taxon>fabids</taxon>
        <taxon>Fabales</taxon>
        <taxon>Fabaceae</taxon>
        <taxon>Papilionoideae</taxon>
        <taxon>50 kb inversion clade</taxon>
        <taxon>NPAAA clade</taxon>
        <taxon>indigoferoid/millettioid clade</taxon>
        <taxon>Phaseoleae</taxon>
        <taxon>Flemingia</taxon>
    </lineage>
</organism>
<reference evidence="1 2" key="1">
    <citation type="submission" date="2024-08" db="EMBL/GenBank/DDBJ databases">
        <title>Insights into the chromosomal genome structure of Flemingia macrophylla.</title>
        <authorList>
            <person name="Ding Y."/>
            <person name="Zhao Y."/>
            <person name="Bi W."/>
            <person name="Wu M."/>
            <person name="Zhao G."/>
            <person name="Gong Y."/>
            <person name="Li W."/>
            <person name="Zhang P."/>
        </authorList>
    </citation>
    <scope>NUCLEOTIDE SEQUENCE [LARGE SCALE GENOMIC DNA]</scope>
    <source>
        <strain evidence="1">DYQJB</strain>
        <tissue evidence="1">Leaf</tissue>
    </source>
</reference>
<gene>
    <name evidence="1" type="ORF">Fmac_009409</name>
</gene>
<evidence type="ECO:0000313" key="1">
    <source>
        <dbReference type="EMBL" id="KAL2341469.1"/>
    </source>
</evidence>
<comment type="caution">
    <text evidence="1">The sequence shown here is derived from an EMBL/GenBank/DDBJ whole genome shotgun (WGS) entry which is preliminary data.</text>
</comment>
<accession>A0ABD1N085</accession>
<dbReference type="Proteomes" id="UP001603857">
    <property type="component" value="Unassembled WGS sequence"/>
</dbReference>
<dbReference type="AlphaFoldDB" id="A0ABD1N085"/>
<keyword evidence="2" id="KW-1185">Reference proteome</keyword>
<proteinExistence type="predicted"/>
<dbReference type="EMBL" id="JBGMDY010000003">
    <property type="protein sequence ID" value="KAL2341469.1"/>
    <property type="molecule type" value="Genomic_DNA"/>
</dbReference>